<reference evidence="5 6" key="1">
    <citation type="submission" date="2023-11" db="EMBL/GenBank/DDBJ databases">
        <title>Halocaridina rubra genome assembly.</title>
        <authorList>
            <person name="Smith C."/>
        </authorList>
    </citation>
    <scope>NUCLEOTIDE SEQUENCE [LARGE SCALE GENOMIC DNA]</scope>
    <source>
        <strain evidence="5">EP-1</strain>
        <tissue evidence="5">Whole</tissue>
    </source>
</reference>
<dbReference type="AlphaFoldDB" id="A0AAN8X112"/>
<feature type="coiled-coil region" evidence="3">
    <location>
        <begin position="229"/>
        <end position="263"/>
    </location>
</feature>
<feature type="compositionally biased region" description="Basic and acidic residues" evidence="4">
    <location>
        <begin position="448"/>
        <end position="458"/>
    </location>
</feature>
<comment type="caution">
    <text evidence="5">The sequence shown here is derived from an EMBL/GenBank/DDBJ whole genome shotgun (WGS) entry which is preliminary data.</text>
</comment>
<dbReference type="PANTHER" id="PTHR21682">
    <property type="entry name" value="COILED-COIL DOMAIN-CONTAINING PROTEIN 149"/>
    <property type="match status" value="1"/>
</dbReference>
<feature type="region of interest" description="Disordered" evidence="4">
    <location>
        <begin position="487"/>
        <end position="558"/>
    </location>
</feature>
<keyword evidence="6" id="KW-1185">Reference proteome</keyword>
<feature type="coiled-coil region" evidence="3">
    <location>
        <begin position="115"/>
        <end position="142"/>
    </location>
</feature>
<evidence type="ECO:0000313" key="5">
    <source>
        <dbReference type="EMBL" id="KAK7072228.1"/>
    </source>
</evidence>
<sequence length="747" mass="84396">MSRNASRTRHLQIITPEEELENLRNEVGALKRTVDSKSAAVNILRTELQECQKERDKFRTLVEDETLHRSSVSSVSKKAAYSDPCRSAMLSGSEGTLAQLLSLSKEENKTLRLESTELRCKLHDAQADIKVLREEIQRLRGGESRRRSLAHTATSQLAHQEREQFISQMEILNSKCQALEGDVRGLVEEREELVRELDTASHKLHRLNHILNTVLSNTSSHHPKRLIDLDAIITENRYLQERVKQTEEERNLAKSNASKYKAALEKNRTQGSIKLGSSENLIVTPKQVGDLLRDYRGEVEGAAETDLKSLCVALVDALHQRSLALRTQRSANKVLVSRVNDLERQLASVDGSNTDNCDDANGDGTVPNFTSLGLMEGYIPPSGPIPKYSEEDIMKDPRLTQLLQSGLRKDSISVNQDVSMDEHIEEDIKSSEKKYKNDSVINSSVPNSHKEASERVGDESTNTVSKRLAEYENDRIIDVQQNHTTCSVSEKEMRKETDGTEQIKREMTEKEISYRAERDLSSRKVSEIVDKPSRKKFNKPQSNNETPPYKAKGKPLTYVNPEDDLEEIVPIDQLDLYIKEIQEKRKSSKITSTSVSEPKLLQQDASQKAEKPEINTAENRGSKDEEICALDRDKQLATNNLDVTAEDDNSSFDLDISDYDSDNDNLDLALQDWQNDFEKKLGGKMEKKKKRDRLPSLKKGSQKGPAKKEIFGFWQKENASKEATINPALQVFLDKATAEAVENLKVD</sequence>
<dbReference type="EMBL" id="JAXCGZ010013593">
    <property type="protein sequence ID" value="KAK7072228.1"/>
    <property type="molecule type" value="Genomic_DNA"/>
</dbReference>
<feature type="coiled-coil region" evidence="3">
    <location>
        <begin position="169"/>
        <end position="203"/>
    </location>
</feature>
<name>A0AAN8X112_HALRR</name>
<feature type="region of interest" description="Disordered" evidence="4">
    <location>
        <begin position="680"/>
        <end position="708"/>
    </location>
</feature>
<dbReference type="Pfam" id="PF09789">
    <property type="entry name" value="CC149"/>
    <property type="match status" value="1"/>
</dbReference>
<evidence type="ECO:0000256" key="2">
    <source>
        <dbReference type="ARBA" id="ARBA00023054"/>
    </source>
</evidence>
<evidence type="ECO:0000256" key="1">
    <source>
        <dbReference type="ARBA" id="ARBA00005872"/>
    </source>
</evidence>
<feature type="compositionally biased region" description="Basic and acidic residues" evidence="4">
    <location>
        <begin position="489"/>
        <end position="532"/>
    </location>
</feature>
<dbReference type="InterPro" id="IPR019179">
    <property type="entry name" value="CC149"/>
</dbReference>
<dbReference type="PANTHER" id="PTHR21682:SF2">
    <property type="entry name" value="COILED-COIL DOMAIN-CONTAINING PROTEIN 149"/>
    <property type="match status" value="1"/>
</dbReference>
<feature type="region of interest" description="Disordered" evidence="4">
    <location>
        <begin position="425"/>
        <end position="463"/>
    </location>
</feature>
<protein>
    <submittedName>
        <fullName evidence="5">Uncharacterized protein</fullName>
    </submittedName>
</protein>
<feature type="region of interest" description="Disordered" evidence="4">
    <location>
        <begin position="585"/>
        <end position="627"/>
    </location>
</feature>
<comment type="similarity">
    <text evidence="1">Belongs to the CCDC149 family.</text>
</comment>
<organism evidence="5 6">
    <name type="scientific">Halocaridina rubra</name>
    <name type="common">Hawaiian red shrimp</name>
    <dbReference type="NCBI Taxonomy" id="373956"/>
    <lineage>
        <taxon>Eukaryota</taxon>
        <taxon>Metazoa</taxon>
        <taxon>Ecdysozoa</taxon>
        <taxon>Arthropoda</taxon>
        <taxon>Crustacea</taxon>
        <taxon>Multicrustacea</taxon>
        <taxon>Malacostraca</taxon>
        <taxon>Eumalacostraca</taxon>
        <taxon>Eucarida</taxon>
        <taxon>Decapoda</taxon>
        <taxon>Pleocyemata</taxon>
        <taxon>Caridea</taxon>
        <taxon>Atyoidea</taxon>
        <taxon>Atyidae</taxon>
        <taxon>Halocaridina</taxon>
    </lineage>
</organism>
<dbReference type="Proteomes" id="UP001381693">
    <property type="component" value="Unassembled WGS sequence"/>
</dbReference>
<keyword evidence="2 3" id="KW-0175">Coiled coil</keyword>
<accession>A0AAN8X112</accession>
<feature type="compositionally biased region" description="Basic and acidic residues" evidence="4">
    <location>
        <begin position="425"/>
        <end position="437"/>
    </location>
</feature>
<feature type="coiled-coil region" evidence="3">
    <location>
        <begin position="20"/>
        <end position="61"/>
    </location>
</feature>
<proteinExistence type="inferred from homology"/>
<gene>
    <name evidence="5" type="ORF">SK128_006761</name>
</gene>
<evidence type="ECO:0000256" key="4">
    <source>
        <dbReference type="SAM" id="MobiDB-lite"/>
    </source>
</evidence>
<evidence type="ECO:0000256" key="3">
    <source>
        <dbReference type="SAM" id="Coils"/>
    </source>
</evidence>
<evidence type="ECO:0000313" key="6">
    <source>
        <dbReference type="Proteomes" id="UP001381693"/>
    </source>
</evidence>